<dbReference type="GO" id="GO:0006313">
    <property type="term" value="P:DNA transposition"/>
    <property type="evidence" value="ECO:0007669"/>
    <property type="project" value="InterPro"/>
</dbReference>
<dbReference type="GO" id="GO:0043565">
    <property type="term" value="F:sequence-specific DNA binding"/>
    <property type="evidence" value="ECO:0007669"/>
    <property type="project" value="TreeGrafter"/>
</dbReference>
<dbReference type="InterPro" id="IPR052715">
    <property type="entry name" value="RAYT_transposase"/>
</dbReference>
<dbReference type="PANTHER" id="PTHR36966:SF1">
    <property type="entry name" value="REP-ASSOCIATED TYROSINE TRANSPOSASE"/>
    <property type="match status" value="1"/>
</dbReference>
<sequence>MTDFMHPILATNATFFTVRLQDTTSRLLVDQVDVLRQSIRVCSKSMPFQIVAAVILPAKLHMIWTLPDKDFDHAARWRIIKSTFSRHCPKPDPADLSPAMIRRREKGIWQRSFWQHDIRDQADYDLHEHLIIHAPVSEGLVTRPGDWALSSLHTRGRGLQFRPQQPPKTYRARTTTVA</sequence>
<proteinExistence type="predicted"/>
<dbReference type="SUPFAM" id="SSF143422">
    <property type="entry name" value="Transposase IS200-like"/>
    <property type="match status" value="1"/>
</dbReference>
<gene>
    <name evidence="3" type="ORF">FHS72_003369</name>
</gene>
<dbReference type="Gene3D" id="3.30.70.1290">
    <property type="entry name" value="Transposase IS200-like"/>
    <property type="match status" value="1"/>
</dbReference>
<dbReference type="NCBIfam" id="NF047646">
    <property type="entry name" value="REP_Tyr_transpos"/>
    <property type="match status" value="1"/>
</dbReference>
<keyword evidence="4" id="KW-1185">Reference proteome</keyword>
<dbReference type="PANTHER" id="PTHR36966">
    <property type="entry name" value="REP-ASSOCIATED TYROSINE TRANSPOSASE"/>
    <property type="match status" value="1"/>
</dbReference>
<protein>
    <submittedName>
        <fullName evidence="3">Putative transposase</fullName>
    </submittedName>
</protein>
<evidence type="ECO:0000259" key="2">
    <source>
        <dbReference type="SMART" id="SM01321"/>
    </source>
</evidence>
<evidence type="ECO:0000313" key="4">
    <source>
        <dbReference type="Proteomes" id="UP000535415"/>
    </source>
</evidence>
<feature type="domain" description="Transposase IS200-like" evidence="2">
    <location>
        <begin position="10"/>
        <end position="134"/>
    </location>
</feature>
<organism evidence="3 4">
    <name type="scientific">Yoonia ponticola</name>
    <dbReference type="NCBI Taxonomy" id="1524255"/>
    <lineage>
        <taxon>Bacteria</taxon>
        <taxon>Pseudomonadati</taxon>
        <taxon>Pseudomonadota</taxon>
        <taxon>Alphaproteobacteria</taxon>
        <taxon>Rhodobacterales</taxon>
        <taxon>Paracoccaceae</taxon>
        <taxon>Yoonia</taxon>
    </lineage>
</organism>
<dbReference type="AlphaFoldDB" id="A0A7W9BNF0"/>
<feature type="region of interest" description="Disordered" evidence="1">
    <location>
        <begin position="158"/>
        <end position="178"/>
    </location>
</feature>
<dbReference type="Proteomes" id="UP000535415">
    <property type="component" value="Unassembled WGS sequence"/>
</dbReference>
<dbReference type="SMART" id="SM01321">
    <property type="entry name" value="Y1_Tnp"/>
    <property type="match status" value="1"/>
</dbReference>
<name>A0A7W9BNF0_9RHOB</name>
<reference evidence="3 4" key="1">
    <citation type="submission" date="2020-08" db="EMBL/GenBank/DDBJ databases">
        <title>Genomic Encyclopedia of Type Strains, Phase IV (KMG-IV): sequencing the most valuable type-strain genomes for metagenomic binning, comparative biology and taxonomic classification.</title>
        <authorList>
            <person name="Goeker M."/>
        </authorList>
    </citation>
    <scope>NUCLEOTIDE SEQUENCE [LARGE SCALE GENOMIC DNA]</scope>
    <source>
        <strain evidence="3 4">DSM 101064</strain>
    </source>
</reference>
<comment type="caution">
    <text evidence="3">The sequence shown here is derived from an EMBL/GenBank/DDBJ whole genome shotgun (WGS) entry which is preliminary data.</text>
</comment>
<evidence type="ECO:0000256" key="1">
    <source>
        <dbReference type="SAM" id="MobiDB-lite"/>
    </source>
</evidence>
<accession>A0A7W9BNF0</accession>
<dbReference type="InterPro" id="IPR002686">
    <property type="entry name" value="Transposase_17"/>
</dbReference>
<dbReference type="GO" id="GO:0004803">
    <property type="term" value="F:transposase activity"/>
    <property type="evidence" value="ECO:0007669"/>
    <property type="project" value="InterPro"/>
</dbReference>
<dbReference type="RefSeq" id="WP_183530862.1">
    <property type="nucleotide sequence ID" value="NZ_JACIJM010000013.1"/>
</dbReference>
<dbReference type="InterPro" id="IPR036515">
    <property type="entry name" value="Transposase_17_sf"/>
</dbReference>
<dbReference type="EMBL" id="JACIJM010000013">
    <property type="protein sequence ID" value="MBB5723724.1"/>
    <property type="molecule type" value="Genomic_DNA"/>
</dbReference>
<evidence type="ECO:0000313" key="3">
    <source>
        <dbReference type="EMBL" id="MBB5723724.1"/>
    </source>
</evidence>